<protein>
    <submittedName>
        <fullName evidence="1">Uncharacterized protein</fullName>
    </submittedName>
</protein>
<dbReference type="OMA" id="ATNGWAR"/>
<reference evidence="2" key="1">
    <citation type="journal article" date="2012" name="PLoS Genet.">
        <title>The genomes of the fungal plant pathogens Cladosporium fulvum and Dothistroma septosporum reveal adaptation to different hosts and lifestyles but also signatures of common ancestry.</title>
        <authorList>
            <person name="de Wit P.J.G.M."/>
            <person name="van der Burgt A."/>
            <person name="Oekmen B."/>
            <person name="Stergiopoulos I."/>
            <person name="Abd-Elsalam K.A."/>
            <person name="Aerts A.L."/>
            <person name="Bahkali A.H."/>
            <person name="Beenen H.G."/>
            <person name="Chettri P."/>
            <person name="Cox M.P."/>
            <person name="Datema E."/>
            <person name="de Vries R.P."/>
            <person name="Dhillon B."/>
            <person name="Ganley A.R."/>
            <person name="Griffiths S.A."/>
            <person name="Guo Y."/>
            <person name="Hamelin R.C."/>
            <person name="Henrissat B."/>
            <person name="Kabir M.S."/>
            <person name="Jashni M.K."/>
            <person name="Kema G."/>
            <person name="Klaubauf S."/>
            <person name="Lapidus A."/>
            <person name="Levasseur A."/>
            <person name="Lindquist E."/>
            <person name="Mehrabi R."/>
            <person name="Ohm R.A."/>
            <person name="Owen T.J."/>
            <person name="Salamov A."/>
            <person name="Schwelm A."/>
            <person name="Schijlen E."/>
            <person name="Sun H."/>
            <person name="van den Burg H.A."/>
            <person name="van Ham R.C.H.J."/>
            <person name="Zhang S."/>
            <person name="Goodwin S.B."/>
            <person name="Grigoriev I.V."/>
            <person name="Collemare J."/>
            <person name="Bradshaw R.E."/>
        </authorList>
    </citation>
    <scope>NUCLEOTIDE SEQUENCE [LARGE SCALE GENOMIC DNA]</scope>
    <source>
        <strain evidence="2">NZE10 / CBS 128990</strain>
    </source>
</reference>
<evidence type="ECO:0000313" key="2">
    <source>
        <dbReference type="Proteomes" id="UP000016933"/>
    </source>
</evidence>
<accession>N1Q1X7</accession>
<reference evidence="1 2" key="2">
    <citation type="journal article" date="2012" name="PLoS Pathog.">
        <title>Diverse lifestyles and strategies of plant pathogenesis encoded in the genomes of eighteen Dothideomycetes fungi.</title>
        <authorList>
            <person name="Ohm R.A."/>
            <person name="Feau N."/>
            <person name="Henrissat B."/>
            <person name="Schoch C.L."/>
            <person name="Horwitz B.A."/>
            <person name="Barry K.W."/>
            <person name="Condon B.J."/>
            <person name="Copeland A.C."/>
            <person name="Dhillon B."/>
            <person name="Glaser F."/>
            <person name="Hesse C.N."/>
            <person name="Kosti I."/>
            <person name="LaButti K."/>
            <person name="Lindquist E.A."/>
            <person name="Lucas S."/>
            <person name="Salamov A.A."/>
            <person name="Bradshaw R.E."/>
            <person name="Ciuffetti L."/>
            <person name="Hamelin R.C."/>
            <person name="Kema G.H.J."/>
            <person name="Lawrence C."/>
            <person name="Scott J.A."/>
            <person name="Spatafora J.W."/>
            <person name="Turgeon B.G."/>
            <person name="de Wit P.J.G.M."/>
            <person name="Zhong S."/>
            <person name="Goodwin S.B."/>
            <person name="Grigoriev I.V."/>
        </authorList>
    </citation>
    <scope>NUCLEOTIDE SEQUENCE [LARGE SCALE GENOMIC DNA]</scope>
    <source>
        <strain evidence="2">NZE10 / CBS 128990</strain>
    </source>
</reference>
<dbReference type="Proteomes" id="UP000016933">
    <property type="component" value="Unassembled WGS sequence"/>
</dbReference>
<dbReference type="EMBL" id="KB446535">
    <property type="protein sequence ID" value="EME49687.1"/>
    <property type="molecule type" value="Genomic_DNA"/>
</dbReference>
<keyword evidence="2" id="KW-1185">Reference proteome</keyword>
<proteinExistence type="predicted"/>
<dbReference type="HOGENOM" id="CLU_2183866_0_0_1"/>
<sequence length="109" mass="11910">MHKVWASDAAKEGLQGVLGHSHSNTLAVLRQYTTSLESGTAKMKARLATNGWARLSQLQQGTAEEMKGTTCVHVQQRWTTEDQGQHLDEDAQNLGGLQSSDFVNGRFAV</sequence>
<gene>
    <name evidence="1" type="ORF">DOTSEDRAFT_30875</name>
</gene>
<evidence type="ECO:0000313" key="1">
    <source>
        <dbReference type="EMBL" id="EME49687.1"/>
    </source>
</evidence>
<name>N1Q1X7_DOTSN</name>
<organism evidence="1 2">
    <name type="scientific">Dothistroma septosporum (strain NZE10 / CBS 128990)</name>
    <name type="common">Red band needle blight fungus</name>
    <name type="synonym">Mycosphaerella pini</name>
    <dbReference type="NCBI Taxonomy" id="675120"/>
    <lineage>
        <taxon>Eukaryota</taxon>
        <taxon>Fungi</taxon>
        <taxon>Dikarya</taxon>
        <taxon>Ascomycota</taxon>
        <taxon>Pezizomycotina</taxon>
        <taxon>Dothideomycetes</taxon>
        <taxon>Dothideomycetidae</taxon>
        <taxon>Mycosphaerellales</taxon>
        <taxon>Mycosphaerellaceae</taxon>
        <taxon>Dothistroma</taxon>
    </lineage>
</organism>
<dbReference type="AlphaFoldDB" id="N1Q1X7"/>